<comment type="caution">
    <text evidence="1">The sequence shown here is derived from an EMBL/GenBank/DDBJ whole genome shotgun (WGS) entry which is preliminary data.</text>
</comment>
<organism evidence="1 2">
    <name type="scientific">Puccinia coronata f. sp. avenae</name>
    <dbReference type="NCBI Taxonomy" id="200324"/>
    <lineage>
        <taxon>Eukaryota</taxon>
        <taxon>Fungi</taxon>
        <taxon>Dikarya</taxon>
        <taxon>Basidiomycota</taxon>
        <taxon>Pucciniomycotina</taxon>
        <taxon>Pucciniomycetes</taxon>
        <taxon>Pucciniales</taxon>
        <taxon>Pucciniaceae</taxon>
        <taxon>Puccinia</taxon>
    </lineage>
</organism>
<gene>
    <name evidence="1" type="ORF">PCANC_11572</name>
</gene>
<proteinExistence type="predicted"/>
<evidence type="ECO:0000313" key="2">
    <source>
        <dbReference type="Proteomes" id="UP000235388"/>
    </source>
</evidence>
<reference evidence="1 2" key="1">
    <citation type="submission" date="2017-11" db="EMBL/GenBank/DDBJ databases">
        <title>De novo assembly and phasing of dikaryotic genomes from two isolates of Puccinia coronata f. sp. avenae, the causal agent of oat crown rust.</title>
        <authorList>
            <person name="Miller M.E."/>
            <person name="Zhang Y."/>
            <person name="Omidvar V."/>
            <person name="Sperschneider J."/>
            <person name="Schwessinger B."/>
            <person name="Raley C."/>
            <person name="Palmer J.M."/>
            <person name="Garnica D."/>
            <person name="Upadhyaya N."/>
            <person name="Rathjen J."/>
            <person name="Taylor J.M."/>
            <person name="Park R.F."/>
            <person name="Dodds P.N."/>
            <person name="Hirsch C.D."/>
            <person name="Kianian S.F."/>
            <person name="Figueroa M."/>
        </authorList>
    </citation>
    <scope>NUCLEOTIDE SEQUENCE [LARGE SCALE GENOMIC DNA]</scope>
    <source>
        <strain evidence="1">12NC29</strain>
    </source>
</reference>
<accession>A0A2N5V7U9</accession>
<evidence type="ECO:0000313" key="1">
    <source>
        <dbReference type="EMBL" id="PLW46081.1"/>
    </source>
</evidence>
<keyword evidence="2" id="KW-1185">Reference proteome</keyword>
<protein>
    <submittedName>
        <fullName evidence="1">Uncharacterized protein</fullName>
    </submittedName>
</protein>
<name>A0A2N5V7U9_9BASI</name>
<sequence length="184" mass="20760">MVTSRPISCWNPGPPLALEPATPETRLDDFENVWLDSRRWLIMLALRLLWGLTPSLIFLGSPRPSLLVIMTQWIIIGSRPIKWPISLVDTRNQLDLIGTHLVLTNSRISTNRSRKISLGSAWTPRPLVKRSVLVASRVSCSPRVATIPLIEWSTAASKLNTCCRRSRHTFTGTRPLFAELRTTL</sequence>
<dbReference type="Proteomes" id="UP000235388">
    <property type="component" value="Unassembled WGS sequence"/>
</dbReference>
<dbReference type="EMBL" id="PGCJ01000122">
    <property type="protein sequence ID" value="PLW46081.1"/>
    <property type="molecule type" value="Genomic_DNA"/>
</dbReference>
<dbReference type="AlphaFoldDB" id="A0A2N5V7U9"/>